<protein>
    <submittedName>
        <fullName evidence="1">Uncharacterized protein</fullName>
    </submittedName>
</protein>
<accession>A0ACB0ZGN3</accession>
<organism evidence="1 2">
    <name type="scientific">Meloidogyne enterolobii</name>
    <name type="common">Root-knot nematode worm</name>
    <name type="synonym">Meloidogyne mayaguensis</name>
    <dbReference type="NCBI Taxonomy" id="390850"/>
    <lineage>
        <taxon>Eukaryota</taxon>
        <taxon>Metazoa</taxon>
        <taxon>Ecdysozoa</taxon>
        <taxon>Nematoda</taxon>
        <taxon>Chromadorea</taxon>
        <taxon>Rhabditida</taxon>
        <taxon>Tylenchina</taxon>
        <taxon>Tylenchomorpha</taxon>
        <taxon>Tylenchoidea</taxon>
        <taxon>Meloidogynidae</taxon>
        <taxon>Meloidogyninae</taxon>
        <taxon>Meloidogyne</taxon>
    </lineage>
</organism>
<name>A0ACB0ZGN3_MELEN</name>
<comment type="caution">
    <text evidence="1">The sequence shown here is derived from an EMBL/GenBank/DDBJ whole genome shotgun (WGS) entry which is preliminary data.</text>
</comment>
<evidence type="ECO:0000313" key="2">
    <source>
        <dbReference type="Proteomes" id="UP001497535"/>
    </source>
</evidence>
<proteinExistence type="predicted"/>
<reference evidence="1" key="1">
    <citation type="submission" date="2023-11" db="EMBL/GenBank/DDBJ databases">
        <authorList>
            <person name="Poullet M."/>
        </authorList>
    </citation>
    <scope>NUCLEOTIDE SEQUENCE</scope>
    <source>
        <strain evidence="1">E1834</strain>
    </source>
</reference>
<dbReference type="EMBL" id="CAVMJV010000035">
    <property type="protein sequence ID" value="CAK5078080.1"/>
    <property type="molecule type" value="Genomic_DNA"/>
</dbReference>
<keyword evidence="2" id="KW-1185">Reference proteome</keyword>
<gene>
    <name evidence="1" type="ORF">MENTE1834_LOCUS25118</name>
</gene>
<evidence type="ECO:0000313" key="1">
    <source>
        <dbReference type="EMBL" id="CAK5078080.1"/>
    </source>
</evidence>
<sequence>MNYSTASLTIIFIFTIILFILFEYITSQECIKQGDDCCDKNKCTKGCCEGLTCQNRPKSNGSFYYTNKCLPGQCNPENGTCNNEDEIGCCGGTTCVHHICTKCLHTGNYCSKFNSPKTFCCLGLCKINGDKLSFTCQNE</sequence>
<dbReference type="Proteomes" id="UP001497535">
    <property type="component" value="Unassembled WGS sequence"/>
</dbReference>